<gene>
    <name evidence="4" type="ORF">BKA59DRAFT_514295</name>
</gene>
<evidence type="ECO:0000313" key="4">
    <source>
        <dbReference type="EMBL" id="KAH7242787.1"/>
    </source>
</evidence>
<dbReference type="GO" id="GO:0003700">
    <property type="term" value="F:DNA-binding transcription factor activity"/>
    <property type="evidence" value="ECO:0007669"/>
    <property type="project" value="InterPro"/>
</dbReference>
<dbReference type="InterPro" id="IPR050987">
    <property type="entry name" value="AtrR-like"/>
</dbReference>
<protein>
    <recommendedName>
        <fullName evidence="3">Xylanolytic transcriptional activator regulatory domain-containing protein</fullName>
    </recommendedName>
</protein>
<dbReference type="Proteomes" id="UP000813427">
    <property type="component" value="Unassembled WGS sequence"/>
</dbReference>
<evidence type="ECO:0000259" key="3">
    <source>
        <dbReference type="Pfam" id="PF04082"/>
    </source>
</evidence>
<dbReference type="GO" id="GO:0006351">
    <property type="term" value="P:DNA-templated transcription"/>
    <property type="evidence" value="ECO:0007669"/>
    <property type="project" value="InterPro"/>
</dbReference>
<feature type="compositionally biased region" description="Polar residues" evidence="2">
    <location>
        <begin position="7"/>
        <end position="22"/>
    </location>
</feature>
<dbReference type="Pfam" id="PF04082">
    <property type="entry name" value="Fungal_trans"/>
    <property type="match status" value="1"/>
</dbReference>
<keyword evidence="1" id="KW-0539">Nucleus</keyword>
<evidence type="ECO:0000256" key="1">
    <source>
        <dbReference type="ARBA" id="ARBA00023242"/>
    </source>
</evidence>
<evidence type="ECO:0000313" key="5">
    <source>
        <dbReference type="Proteomes" id="UP000813427"/>
    </source>
</evidence>
<dbReference type="EMBL" id="JAGPXF010000005">
    <property type="protein sequence ID" value="KAH7242787.1"/>
    <property type="molecule type" value="Genomic_DNA"/>
</dbReference>
<dbReference type="InterPro" id="IPR007219">
    <property type="entry name" value="XnlR_reg_dom"/>
</dbReference>
<feature type="region of interest" description="Disordered" evidence="2">
    <location>
        <begin position="1"/>
        <end position="85"/>
    </location>
</feature>
<name>A0A8K0RVS7_9HYPO</name>
<sequence length="588" mass="66841">MERNHHVQNVNSLECTPAQSTKRLGRPPGTRRVNRAPVTPSTGSSSPSLMDSITSRSTKEGLPDISEDSSGDPYPTSESISHHLDTPGINSSFDSICTNISSQLTPFYDMGFLTSWDFHAQDSDSSMLTTMNLDISMSNQMDSYVQSKTVPSDTYQQLRKLLQRTQSHSPTRKFHDVHMLLQKLICSTQALLYRTPARIDVEQASNNQSVERSQLRDYLDRNQNPETVTFQRVLIKDDDSEAQNARYQDVLILIASFIDFYNNSFDGPQLFIDRDLAELVTDQVFLQRHSVSAYSALANAILGVGALRRDQSLEAGSRKRIASEFFHQSIRDHEAFNSHNSSRDTLLHFESSILLLYCSQFSPQLNFNHLLASAVQQSLRMRLDSKHAIQQIPLSSQDQRRAQRAFWFLYTLEKPYSMRAGISSMINDATIDHSPEKMETSTSSFDGSNAADQDIAPLYEYATLCSTVTAQLYLNKDIHDPQKMESTIYSLHERIVAWRDTSLRGIRHRFAQRSGNGSSNTADLEDSVNIRYYELVMVLQGRWHCPEWRTFQPESSTYLIILEAVSNAVQSISRLCSRDVFYEESTRK</sequence>
<keyword evidence="5" id="KW-1185">Reference proteome</keyword>
<reference evidence="4" key="1">
    <citation type="journal article" date="2021" name="Nat. Commun.">
        <title>Genetic determinants of endophytism in the Arabidopsis root mycobiome.</title>
        <authorList>
            <person name="Mesny F."/>
            <person name="Miyauchi S."/>
            <person name="Thiergart T."/>
            <person name="Pickel B."/>
            <person name="Atanasova L."/>
            <person name="Karlsson M."/>
            <person name="Huettel B."/>
            <person name="Barry K.W."/>
            <person name="Haridas S."/>
            <person name="Chen C."/>
            <person name="Bauer D."/>
            <person name="Andreopoulos W."/>
            <person name="Pangilinan J."/>
            <person name="LaButti K."/>
            <person name="Riley R."/>
            <person name="Lipzen A."/>
            <person name="Clum A."/>
            <person name="Drula E."/>
            <person name="Henrissat B."/>
            <person name="Kohler A."/>
            <person name="Grigoriev I.V."/>
            <person name="Martin F.M."/>
            <person name="Hacquard S."/>
        </authorList>
    </citation>
    <scope>NUCLEOTIDE SEQUENCE</scope>
    <source>
        <strain evidence="4">MPI-SDFR-AT-0068</strain>
    </source>
</reference>
<dbReference type="GO" id="GO:0003677">
    <property type="term" value="F:DNA binding"/>
    <property type="evidence" value="ECO:0007669"/>
    <property type="project" value="InterPro"/>
</dbReference>
<feature type="domain" description="Xylanolytic transcriptional activator regulatory" evidence="3">
    <location>
        <begin position="293"/>
        <end position="499"/>
    </location>
</feature>
<comment type="caution">
    <text evidence="4">The sequence shown here is derived from an EMBL/GenBank/DDBJ whole genome shotgun (WGS) entry which is preliminary data.</text>
</comment>
<dbReference type="CDD" id="cd12148">
    <property type="entry name" value="fungal_TF_MHR"/>
    <property type="match status" value="1"/>
</dbReference>
<evidence type="ECO:0000256" key="2">
    <source>
        <dbReference type="SAM" id="MobiDB-lite"/>
    </source>
</evidence>
<feature type="compositionally biased region" description="Low complexity" evidence="2">
    <location>
        <begin position="39"/>
        <end position="48"/>
    </location>
</feature>
<proteinExistence type="predicted"/>
<dbReference type="AlphaFoldDB" id="A0A8K0RVS7"/>
<dbReference type="PANTHER" id="PTHR46910:SF5">
    <property type="entry name" value="ZN(II)2CYS6 TRANSCRIPTION FACTOR (EUROFUNG)"/>
    <property type="match status" value="1"/>
</dbReference>
<dbReference type="PANTHER" id="PTHR46910">
    <property type="entry name" value="TRANSCRIPTION FACTOR PDR1"/>
    <property type="match status" value="1"/>
</dbReference>
<dbReference type="OrthoDB" id="4356994at2759"/>
<organism evidence="4 5">
    <name type="scientific">Fusarium tricinctum</name>
    <dbReference type="NCBI Taxonomy" id="61284"/>
    <lineage>
        <taxon>Eukaryota</taxon>
        <taxon>Fungi</taxon>
        <taxon>Dikarya</taxon>
        <taxon>Ascomycota</taxon>
        <taxon>Pezizomycotina</taxon>
        <taxon>Sordariomycetes</taxon>
        <taxon>Hypocreomycetidae</taxon>
        <taxon>Hypocreales</taxon>
        <taxon>Nectriaceae</taxon>
        <taxon>Fusarium</taxon>
        <taxon>Fusarium tricinctum species complex</taxon>
    </lineage>
</organism>
<accession>A0A8K0RVS7</accession>
<dbReference type="GO" id="GO:0008270">
    <property type="term" value="F:zinc ion binding"/>
    <property type="evidence" value="ECO:0007669"/>
    <property type="project" value="InterPro"/>
</dbReference>